<dbReference type="InterPro" id="IPR027266">
    <property type="entry name" value="TrmE/GcvT-like"/>
</dbReference>
<dbReference type="PIRSF" id="PIRSF006487">
    <property type="entry name" value="GcvT"/>
    <property type="match status" value="1"/>
</dbReference>
<name>A0ABW5AFR4_9BRAD</name>
<comment type="caution">
    <text evidence="4">The sequence shown here is derived from an EMBL/GenBank/DDBJ whole genome shotgun (WGS) entry which is preliminary data.</text>
</comment>
<keyword evidence="1" id="KW-0809">Transit peptide</keyword>
<gene>
    <name evidence="4" type="ORF">ACFSOX_06410</name>
</gene>
<feature type="domain" description="CAF17 C-terminal" evidence="3">
    <location>
        <begin position="218"/>
        <end position="290"/>
    </location>
</feature>
<dbReference type="Proteomes" id="UP001597314">
    <property type="component" value="Unassembled WGS sequence"/>
</dbReference>
<dbReference type="NCBIfam" id="TIGR03317">
    <property type="entry name" value="ygfZ_signature"/>
    <property type="match status" value="1"/>
</dbReference>
<dbReference type="SUPFAM" id="SSF103025">
    <property type="entry name" value="Folate-binding domain"/>
    <property type="match status" value="1"/>
</dbReference>
<evidence type="ECO:0000256" key="1">
    <source>
        <dbReference type="ARBA" id="ARBA00022946"/>
    </source>
</evidence>
<evidence type="ECO:0000313" key="4">
    <source>
        <dbReference type="EMBL" id="MFD2181778.1"/>
    </source>
</evidence>
<dbReference type="Pfam" id="PF25455">
    <property type="entry name" value="Beta-barrel_CAF17_C"/>
    <property type="match status" value="1"/>
</dbReference>
<dbReference type="InterPro" id="IPR006222">
    <property type="entry name" value="GCVT_N"/>
</dbReference>
<dbReference type="InterPro" id="IPR045179">
    <property type="entry name" value="YgfZ/GcvT"/>
</dbReference>
<sequence length="300" mass="30752">MQVAPLADRGIVLVSGDDARHFLNGLVTANVATMSPAHPRFAALLTPQGKIVADFIVAEIAATDGGGFLLDVPSALVDGLLAKLKMYKLRAKVTVEDRSAALLLLALWGDGVDSLDTAFVDGLVLRDPRLPGLGLRAIVPAGTAAAVAGRLGAALVAPEAYEAHRIALGVPRGGVDFAYGDAFPHETDMDQLAGVDFKKGCYVGQEVVSRMQHRGTARTRVVPVTVEGFPPPPGAPVTAGEIAVGTMGSGVEGRGLALLRLDRVADALAAGAPLVAGGIALVPVKPAWATFAWPGEAVPA</sequence>
<dbReference type="EMBL" id="JBHUIW010000005">
    <property type="protein sequence ID" value="MFD2181778.1"/>
    <property type="molecule type" value="Genomic_DNA"/>
</dbReference>
<organism evidence="4 5">
    <name type="scientific">Rhodoplanes azumiensis</name>
    <dbReference type="NCBI Taxonomy" id="1897628"/>
    <lineage>
        <taxon>Bacteria</taxon>
        <taxon>Pseudomonadati</taxon>
        <taxon>Pseudomonadota</taxon>
        <taxon>Alphaproteobacteria</taxon>
        <taxon>Hyphomicrobiales</taxon>
        <taxon>Nitrobacteraceae</taxon>
        <taxon>Rhodoplanes</taxon>
    </lineage>
</organism>
<dbReference type="PANTHER" id="PTHR22602">
    <property type="entry name" value="TRANSFERASE CAF17, MITOCHONDRIAL-RELATED"/>
    <property type="match status" value="1"/>
</dbReference>
<dbReference type="PANTHER" id="PTHR22602:SF0">
    <property type="entry name" value="TRANSFERASE CAF17, MITOCHONDRIAL-RELATED"/>
    <property type="match status" value="1"/>
</dbReference>
<feature type="domain" description="GCVT N-terminal" evidence="2">
    <location>
        <begin position="12"/>
        <end position="110"/>
    </location>
</feature>
<protein>
    <submittedName>
        <fullName evidence="4">YgfZ/GcvT domain-containing protein</fullName>
    </submittedName>
</protein>
<evidence type="ECO:0000259" key="3">
    <source>
        <dbReference type="Pfam" id="PF25455"/>
    </source>
</evidence>
<dbReference type="RefSeq" id="WP_378476968.1">
    <property type="nucleotide sequence ID" value="NZ_JBHUIW010000005.1"/>
</dbReference>
<dbReference type="Pfam" id="PF01571">
    <property type="entry name" value="GCV_T"/>
    <property type="match status" value="1"/>
</dbReference>
<reference evidence="5" key="1">
    <citation type="journal article" date="2019" name="Int. J. Syst. Evol. Microbiol.">
        <title>The Global Catalogue of Microorganisms (GCM) 10K type strain sequencing project: providing services to taxonomists for standard genome sequencing and annotation.</title>
        <authorList>
            <consortium name="The Broad Institute Genomics Platform"/>
            <consortium name="The Broad Institute Genome Sequencing Center for Infectious Disease"/>
            <person name="Wu L."/>
            <person name="Ma J."/>
        </authorList>
    </citation>
    <scope>NUCLEOTIDE SEQUENCE [LARGE SCALE GENOMIC DNA]</scope>
    <source>
        <strain evidence="5">CGMCC 1.6774</strain>
    </source>
</reference>
<evidence type="ECO:0000313" key="5">
    <source>
        <dbReference type="Proteomes" id="UP001597314"/>
    </source>
</evidence>
<dbReference type="InterPro" id="IPR017703">
    <property type="entry name" value="YgfZ/GCV_T_CS"/>
</dbReference>
<keyword evidence="5" id="KW-1185">Reference proteome</keyword>
<evidence type="ECO:0000259" key="2">
    <source>
        <dbReference type="Pfam" id="PF01571"/>
    </source>
</evidence>
<proteinExistence type="predicted"/>
<accession>A0ABW5AFR4</accession>
<dbReference type="Gene3D" id="3.30.1360.120">
    <property type="entry name" value="Probable tRNA modification gtpase trme, domain 1"/>
    <property type="match status" value="1"/>
</dbReference>
<dbReference type="InterPro" id="IPR057460">
    <property type="entry name" value="CAF17_C"/>
</dbReference>